<dbReference type="EMBL" id="CAJNNW010020646">
    <property type="protein sequence ID" value="CAE8666582.1"/>
    <property type="molecule type" value="Genomic_DNA"/>
</dbReference>
<dbReference type="AlphaFoldDB" id="A0A813J5G2"/>
<feature type="non-terminal residue" evidence="1">
    <location>
        <position position="1"/>
    </location>
</feature>
<sequence>AVVDGPEVVTESARQCCADWEAAEPKLRSAVWKQRVWPGIYDASARLDRERTTQDGLQTLLQVEGTKKHLLDAERVAPPEARRALAAMRSASAAGNARLQEKIVQLE</sequence>
<organism evidence="1 2">
    <name type="scientific">Polarella glacialis</name>
    <name type="common">Dinoflagellate</name>
    <dbReference type="NCBI Taxonomy" id="89957"/>
    <lineage>
        <taxon>Eukaryota</taxon>
        <taxon>Sar</taxon>
        <taxon>Alveolata</taxon>
        <taxon>Dinophyceae</taxon>
        <taxon>Suessiales</taxon>
        <taxon>Suessiaceae</taxon>
        <taxon>Polarella</taxon>
    </lineage>
</organism>
<dbReference type="Proteomes" id="UP000626109">
    <property type="component" value="Unassembled WGS sequence"/>
</dbReference>
<evidence type="ECO:0000313" key="1">
    <source>
        <dbReference type="EMBL" id="CAE8666582.1"/>
    </source>
</evidence>
<comment type="caution">
    <text evidence="1">The sequence shown here is derived from an EMBL/GenBank/DDBJ whole genome shotgun (WGS) entry which is preliminary data.</text>
</comment>
<name>A0A813J5G2_POLGL</name>
<gene>
    <name evidence="1" type="ORF">PGLA2088_LOCUS16332</name>
</gene>
<accession>A0A813J5G2</accession>
<proteinExistence type="predicted"/>
<evidence type="ECO:0000313" key="2">
    <source>
        <dbReference type="Proteomes" id="UP000626109"/>
    </source>
</evidence>
<protein>
    <submittedName>
        <fullName evidence="1">Uncharacterized protein</fullName>
    </submittedName>
</protein>
<reference evidence="1" key="1">
    <citation type="submission" date="2021-02" db="EMBL/GenBank/DDBJ databases">
        <authorList>
            <person name="Dougan E. K."/>
            <person name="Rhodes N."/>
            <person name="Thang M."/>
            <person name="Chan C."/>
        </authorList>
    </citation>
    <scope>NUCLEOTIDE SEQUENCE</scope>
</reference>